<dbReference type="OrthoDB" id="5195560at2"/>
<organism evidence="6 7">
    <name type="scientific">Mesoflavibacter zeaxanthinifaciens subsp. sabulilitoris</name>
    <dbReference type="NCBI Taxonomy" id="1520893"/>
    <lineage>
        <taxon>Bacteria</taxon>
        <taxon>Pseudomonadati</taxon>
        <taxon>Bacteroidota</taxon>
        <taxon>Flavobacteriia</taxon>
        <taxon>Flavobacteriales</taxon>
        <taxon>Flavobacteriaceae</taxon>
        <taxon>Mesoflavibacter</taxon>
    </lineage>
</organism>
<comment type="subcellular location">
    <subcellularLocation>
        <location evidence="1">Membrane</location>
        <topology evidence="1">Multi-pass membrane protein</topology>
    </subcellularLocation>
</comment>
<dbReference type="Pfam" id="PF04973">
    <property type="entry name" value="NMN_transporter"/>
    <property type="match status" value="1"/>
</dbReference>
<dbReference type="RefSeq" id="WP_106678932.1">
    <property type="nucleotide sequence ID" value="NZ_JACHWV010000008.1"/>
</dbReference>
<evidence type="ECO:0000313" key="6">
    <source>
        <dbReference type="EMBL" id="PSG89860.1"/>
    </source>
</evidence>
<keyword evidence="2 5" id="KW-0812">Transmembrane</keyword>
<dbReference type="GO" id="GO:0034257">
    <property type="term" value="F:nicotinamide riboside transmembrane transporter activity"/>
    <property type="evidence" value="ECO:0007669"/>
    <property type="project" value="InterPro"/>
</dbReference>
<feature type="transmembrane region" description="Helical" evidence="5">
    <location>
        <begin position="146"/>
        <end position="168"/>
    </location>
</feature>
<evidence type="ECO:0000313" key="7">
    <source>
        <dbReference type="Proteomes" id="UP000238430"/>
    </source>
</evidence>
<protein>
    <recommendedName>
        <fullName evidence="8">Nicotinamide mononucleotide transporter</fullName>
    </recommendedName>
</protein>
<sequence length="255" mass="29282">MTDTTISNPLLRRIVHSKYIDVLGVVLVVSITLYRNFHETIYYEGGIRFGIPFSSLWGYIEKGAFPIGILSIIGAAFSLLATRFLVRQSNIGNVIWIFTTINSGVIDYLFGNHSAIITYPLTFGLALLSTKKWYEGERIKNADFRYWILFIVAFIISYSLVYLGFYWFGTTITNPIFKHTIAIIFGISIIGNVGIVFKYKQSFLVWTFYNFAQIVKNFIQGNLANVIKYVFYLSNAILTYFDWHLNGDVKTLKEK</sequence>
<feature type="transmembrane region" description="Helical" evidence="5">
    <location>
        <begin position="93"/>
        <end position="110"/>
    </location>
</feature>
<evidence type="ECO:0008006" key="8">
    <source>
        <dbReference type="Google" id="ProtNLM"/>
    </source>
</evidence>
<dbReference type="AlphaFoldDB" id="A0A2T1NBT5"/>
<dbReference type="EMBL" id="PXOT01000023">
    <property type="protein sequence ID" value="PSG89860.1"/>
    <property type="molecule type" value="Genomic_DNA"/>
</dbReference>
<evidence type="ECO:0000256" key="4">
    <source>
        <dbReference type="ARBA" id="ARBA00023136"/>
    </source>
</evidence>
<accession>A0A2T1NBT5</accession>
<reference evidence="6 7" key="1">
    <citation type="submission" date="2018-03" db="EMBL/GenBank/DDBJ databases">
        <title>Mesoflavibacter sp. HG37 and Mesoflavibacter sp. HG96 sp.nov., two marine bacteria isolated from seawater of Western Pacific Ocean.</title>
        <authorList>
            <person name="Cheng H."/>
            <person name="Wu Y.-H."/>
            <person name="Guo L.-L."/>
            <person name="Xu X.-W."/>
        </authorList>
    </citation>
    <scope>NUCLEOTIDE SEQUENCE [LARGE SCALE GENOMIC DNA]</scope>
    <source>
        <strain evidence="6 7">KCTC 42117</strain>
    </source>
</reference>
<proteinExistence type="predicted"/>
<feature type="transmembrane region" description="Helical" evidence="5">
    <location>
        <begin position="64"/>
        <end position="86"/>
    </location>
</feature>
<evidence type="ECO:0000256" key="5">
    <source>
        <dbReference type="SAM" id="Phobius"/>
    </source>
</evidence>
<comment type="caution">
    <text evidence="6">The sequence shown here is derived from an EMBL/GenBank/DDBJ whole genome shotgun (WGS) entry which is preliminary data.</text>
</comment>
<evidence type="ECO:0000256" key="2">
    <source>
        <dbReference type="ARBA" id="ARBA00022692"/>
    </source>
</evidence>
<feature type="transmembrane region" description="Helical" evidence="5">
    <location>
        <begin position="180"/>
        <end position="199"/>
    </location>
</feature>
<dbReference type="InterPro" id="IPR006419">
    <property type="entry name" value="NMN_transpt_PnuC"/>
</dbReference>
<evidence type="ECO:0000256" key="3">
    <source>
        <dbReference type="ARBA" id="ARBA00022989"/>
    </source>
</evidence>
<feature type="transmembrane region" description="Helical" evidence="5">
    <location>
        <begin position="116"/>
        <end position="134"/>
    </location>
</feature>
<keyword evidence="4 5" id="KW-0472">Membrane</keyword>
<keyword evidence="7" id="KW-1185">Reference proteome</keyword>
<dbReference type="GO" id="GO:0016020">
    <property type="term" value="C:membrane"/>
    <property type="evidence" value="ECO:0007669"/>
    <property type="project" value="UniProtKB-SubCell"/>
</dbReference>
<name>A0A2T1NBT5_9FLAO</name>
<evidence type="ECO:0000256" key="1">
    <source>
        <dbReference type="ARBA" id="ARBA00004141"/>
    </source>
</evidence>
<dbReference type="Proteomes" id="UP000238430">
    <property type="component" value="Unassembled WGS sequence"/>
</dbReference>
<feature type="transmembrane region" description="Helical" evidence="5">
    <location>
        <begin position="19"/>
        <end position="37"/>
    </location>
</feature>
<keyword evidence="3 5" id="KW-1133">Transmembrane helix</keyword>
<gene>
    <name evidence="6" type="ORF">C7H61_08630</name>
</gene>